<evidence type="ECO:0000256" key="1">
    <source>
        <dbReference type="SAM" id="MobiDB-lite"/>
    </source>
</evidence>
<gene>
    <name evidence="2" type="ORF">TRIUR3_30039</name>
</gene>
<dbReference type="PROSITE" id="PS50158">
    <property type="entry name" value="ZF_CCHC"/>
    <property type="match status" value="1"/>
</dbReference>
<proteinExistence type="predicted"/>
<dbReference type="GO" id="GO:0003676">
    <property type="term" value="F:nucleic acid binding"/>
    <property type="evidence" value="ECO:0007669"/>
    <property type="project" value="InterPro"/>
</dbReference>
<dbReference type="STRING" id="4572.M7ZFZ1"/>
<accession>M7ZFZ1</accession>
<dbReference type="OrthoDB" id="1299713at2759"/>
<feature type="compositionally biased region" description="Basic and acidic residues" evidence="1">
    <location>
        <begin position="97"/>
        <end position="110"/>
    </location>
</feature>
<name>M7ZFZ1_TRIUA</name>
<dbReference type="OMA" id="PVEPHNE"/>
<dbReference type="AlphaFoldDB" id="M7ZFZ1"/>
<feature type="compositionally biased region" description="Acidic residues" evidence="1">
    <location>
        <begin position="111"/>
        <end position="122"/>
    </location>
</feature>
<dbReference type="EMBL" id="KD221321">
    <property type="protein sequence ID" value="EMS51335.1"/>
    <property type="molecule type" value="Genomic_DNA"/>
</dbReference>
<feature type="region of interest" description="Disordered" evidence="1">
    <location>
        <begin position="86"/>
        <end position="215"/>
    </location>
</feature>
<dbReference type="GO" id="GO:0008270">
    <property type="term" value="F:zinc ion binding"/>
    <property type="evidence" value="ECO:0007669"/>
    <property type="project" value="InterPro"/>
</dbReference>
<protein>
    <submittedName>
        <fullName evidence="2">Uncharacterized protein</fullName>
    </submittedName>
</protein>
<feature type="region of interest" description="Disordered" evidence="1">
    <location>
        <begin position="24"/>
        <end position="61"/>
    </location>
</feature>
<dbReference type="InterPro" id="IPR001878">
    <property type="entry name" value="Znf_CCHC"/>
</dbReference>
<feature type="region of interest" description="Disordered" evidence="1">
    <location>
        <begin position="246"/>
        <end position="266"/>
    </location>
</feature>
<evidence type="ECO:0000313" key="2">
    <source>
        <dbReference type="EMBL" id="EMS51335.1"/>
    </source>
</evidence>
<organism evidence="2">
    <name type="scientific">Triticum urartu</name>
    <name type="common">Red wild einkorn</name>
    <name type="synonym">Crithodium urartu</name>
    <dbReference type="NCBI Taxonomy" id="4572"/>
    <lineage>
        <taxon>Eukaryota</taxon>
        <taxon>Viridiplantae</taxon>
        <taxon>Streptophyta</taxon>
        <taxon>Embryophyta</taxon>
        <taxon>Tracheophyta</taxon>
        <taxon>Spermatophyta</taxon>
        <taxon>Magnoliopsida</taxon>
        <taxon>Liliopsida</taxon>
        <taxon>Poales</taxon>
        <taxon>Poaceae</taxon>
        <taxon>BOP clade</taxon>
        <taxon>Pooideae</taxon>
        <taxon>Triticodae</taxon>
        <taxon>Triticeae</taxon>
        <taxon>Triticinae</taxon>
        <taxon>Triticum</taxon>
    </lineage>
</organism>
<sequence>MLKKTYAENLPALEGKQQWDIVDPGFKLSPPVQNKAAPGRPRKTRIKPASEGKGLGPRKRKCKRCGGLGHLLKTCKKAIDPAFGEEDAHWGADNAEEDPHNQNADLHDEQQEGEEPYSEDEAPVQPAGADDALVQPAGEDEAPVQPAGADDAPVEPHNETNEAATQASIVADEVQSTPSKNYKKAAEREASPMAISKKRKLNTSTSPEEEPCSITGSNVDARVAACEEQVLPPVVPQIPVKLTRSRAREMTIPASNTRSKKEKSGK</sequence>
<reference evidence="2" key="1">
    <citation type="journal article" date="2013" name="Nature">
        <title>Draft genome of the wheat A-genome progenitor Triticum urartu.</title>
        <authorList>
            <person name="Ling H.Q."/>
            <person name="Zhao S."/>
            <person name="Liu D."/>
            <person name="Wang J."/>
            <person name="Sun H."/>
            <person name="Zhang C."/>
            <person name="Fan H."/>
            <person name="Li D."/>
            <person name="Dong L."/>
            <person name="Tao Y."/>
            <person name="Gao C."/>
            <person name="Wu H."/>
            <person name="Li Y."/>
            <person name="Cui Y."/>
            <person name="Guo X."/>
            <person name="Zheng S."/>
            <person name="Wang B."/>
            <person name="Yu K."/>
            <person name="Liang Q."/>
            <person name="Yang W."/>
            <person name="Lou X."/>
            <person name="Chen J."/>
            <person name="Feng M."/>
            <person name="Jian J."/>
            <person name="Zhang X."/>
            <person name="Luo G."/>
            <person name="Jiang Y."/>
            <person name="Liu J."/>
            <person name="Wang Z."/>
            <person name="Sha Y."/>
            <person name="Zhang B."/>
            <person name="Wu H."/>
            <person name="Tang D."/>
            <person name="Shen Q."/>
            <person name="Xue P."/>
            <person name="Zou S."/>
            <person name="Wang X."/>
            <person name="Liu X."/>
            <person name="Wang F."/>
            <person name="Yang Y."/>
            <person name="An X."/>
            <person name="Dong Z."/>
            <person name="Zhang K."/>
            <person name="Zhang X."/>
            <person name="Luo M.C."/>
            <person name="Dvorak J."/>
            <person name="Tong Y."/>
            <person name="Wang J."/>
            <person name="Yang H."/>
            <person name="Li Z."/>
            <person name="Wang D."/>
            <person name="Zhang A."/>
            <person name="Wang J."/>
        </authorList>
    </citation>
    <scope>NUCLEOTIDE SEQUENCE</scope>
</reference>
<feature type="compositionally biased region" description="Polar residues" evidence="1">
    <location>
        <begin position="161"/>
        <end position="180"/>
    </location>
</feature>